<dbReference type="STRING" id="294935.ATN88_04415"/>
<dbReference type="AlphaFoldDB" id="A0A135IC42"/>
<dbReference type="InterPro" id="IPR000073">
    <property type="entry name" value="AB_hydrolase_1"/>
</dbReference>
<gene>
    <name evidence="2" type="ORF">ATN88_04415</name>
</gene>
<evidence type="ECO:0000313" key="2">
    <source>
        <dbReference type="EMBL" id="KXF82995.1"/>
    </source>
</evidence>
<dbReference type="PANTHER" id="PTHR43798:SF29">
    <property type="entry name" value="AB HYDROLASE-1 DOMAIN-CONTAINING PROTEIN"/>
    <property type="match status" value="1"/>
</dbReference>
<feature type="domain" description="AB hydrolase-1" evidence="1">
    <location>
        <begin position="8"/>
        <end position="225"/>
    </location>
</feature>
<keyword evidence="2" id="KW-0378">Hydrolase</keyword>
<dbReference type="RefSeq" id="WP_067410287.1">
    <property type="nucleotide sequence ID" value="NZ_LNTY01000006.1"/>
</dbReference>
<dbReference type="Proteomes" id="UP000070529">
    <property type="component" value="Unassembled WGS sequence"/>
</dbReference>
<dbReference type="Gene3D" id="3.40.50.1820">
    <property type="entry name" value="alpha/beta hydrolase"/>
    <property type="match status" value="1"/>
</dbReference>
<dbReference type="PANTHER" id="PTHR43798">
    <property type="entry name" value="MONOACYLGLYCEROL LIPASE"/>
    <property type="match status" value="1"/>
</dbReference>
<dbReference type="InterPro" id="IPR029058">
    <property type="entry name" value="AB_hydrolase_fold"/>
</dbReference>
<dbReference type="Pfam" id="PF12697">
    <property type="entry name" value="Abhydrolase_6"/>
    <property type="match status" value="1"/>
</dbReference>
<dbReference type="OrthoDB" id="9779853at2"/>
<dbReference type="EMBL" id="LNTY01000006">
    <property type="protein sequence ID" value="KXF82995.1"/>
    <property type="molecule type" value="Genomic_DNA"/>
</dbReference>
<evidence type="ECO:0000313" key="3">
    <source>
        <dbReference type="Proteomes" id="UP000070529"/>
    </source>
</evidence>
<organism evidence="2 3">
    <name type="scientific">Enterovibrio coralii</name>
    <dbReference type="NCBI Taxonomy" id="294935"/>
    <lineage>
        <taxon>Bacteria</taxon>
        <taxon>Pseudomonadati</taxon>
        <taxon>Pseudomonadota</taxon>
        <taxon>Gammaproteobacteria</taxon>
        <taxon>Vibrionales</taxon>
        <taxon>Vibrionaceae</taxon>
        <taxon>Enterovibrio</taxon>
    </lineage>
</organism>
<reference evidence="2 3" key="1">
    <citation type="submission" date="2015-11" db="EMBL/GenBank/DDBJ databases">
        <title>Genomic Taxonomy of the Vibrionaceae.</title>
        <authorList>
            <person name="Gomez-Gil B."/>
            <person name="Enciso-Ibarra J."/>
        </authorList>
    </citation>
    <scope>NUCLEOTIDE SEQUENCE [LARGE SCALE GENOMIC DNA]</scope>
    <source>
        <strain evidence="2 3">CAIM 912</strain>
    </source>
</reference>
<dbReference type="GO" id="GO:0016787">
    <property type="term" value="F:hydrolase activity"/>
    <property type="evidence" value="ECO:0007669"/>
    <property type="project" value="UniProtKB-KW"/>
</dbReference>
<dbReference type="InterPro" id="IPR050266">
    <property type="entry name" value="AB_hydrolase_sf"/>
</dbReference>
<comment type="caution">
    <text evidence="2">The sequence shown here is derived from an EMBL/GenBank/DDBJ whole genome shotgun (WGS) entry which is preliminary data.</text>
</comment>
<keyword evidence="3" id="KW-1185">Reference proteome</keyword>
<name>A0A135IC42_9GAMM</name>
<dbReference type="SUPFAM" id="SSF53474">
    <property type="entry name" value="alpha/beta-Hydrolases"/>
    <property type="match status" value="1"/>
</dbReference>
<protein>
    <submittedName>
        <fullName evidence="2">Alpha/beta hydrolase</fullName>
    </submittedName>
</protein>
<accession>A0A135IC42</accession>
<sequence>MSRLNEPLVLLPGMMCDERLFAHQIKSLQDERDVLVMDISGHDTMDALASDILSKAPEQFALAGLSMGGIVAMEVLRQAPERITRLALMDTNPRAELEEVKEGRKLHLERTANGEMLGVMKELMIPKYVHRDIPRPDIEQLCMEMAIDLGDTCFVNQSLALRDRPDQQETLRTVSVPTLILMGEDDQLCPRDRHDTMKSLIPHADFMVIPLAGHLPTLERPEATTRALDAWLKR</sequence>
<evidence type="ECO:0000259" key="1">
    <source>
        <dbReference type="Pfam" id="PF12697"/>
    </source>
</evidence>
<proteinExistence type="predicted"/>